<sequence length="250" mass="28620">MAWRDFVSRKGFAAWLRVQPLTAGKHVLVNGVVVFVDEKFSVTCEIGIEGVRWWLTRESGQLPPRCGDQDYWSCCGRESDDEVVEPVAYLVVKMFCLGCLGSSLDYLVCFALLSRGTFNDWVKQLLEGVVTCVESRVHYGRACNVPWYGACDVEVYWRLEYGVRDGRGSWSDWRWQEGFTGVRPCGENVSWWSGVTDAVGDCYFMVMEEHVRLCVVEVFRLHVREVYRTGVNPVTDMWLSIESEAQASYI</sequence>
<organism evidence="1 2">
    <name type="scientific">Zopfia rhizophila CBS 207.26</name>
    <dbReference type="NCBI Taxonomy" id="1314779"/>
    <lineage>
        <taxon>Eukaryota</taxon>
        <taxon>Fungi</taxon>
        <taxon>Dikarya</taxon>
        <taxon>Ascomycota</taxon>
        <taxon>Pezizomycotina</taxon>
        <taxon>Dothideomycetes</taxon>
        <taxon>Dothideomycetes incertae sedis</taxon>
        <taxon>Zopfiaceae</taxon>
        <taxon>Zopfia</taxon>
    </lineage>
</organism>
<keyword evidence="2" id="KW-1185">Reference proteome</keyword>
<evidence type="ECO:0000313" key="2">
    <source>
        <dbReference type="Proteomes" id="UP000800200"/>
    </source>
</evidence>
<accession>A0A6A6D7Z1</accession>
<dbReference type="EMBL" id="ML994742">
    <property type="protein sequence ID" value="KAF2175165.1"/>
    <property type="molecule type" value="Genomic_DNA"/>
</dbReference>
<protein>
    <submittedName>
        <fullName evidence="1">Uncharacterized protein</fullName>
    </submittedName>
</protein>
<reference evidence="1" key="1">
    <citation type="journal article" date="2020" name="Stud. Mycol.">
        <title>101 Dothideomycetes genomes: a test case for predicting lifestyles and emergence of pathogens.</title>
        <authorList>
            <person name="Haridas S."/>
            <person name="Albert R."/>
            <person name="Binder M."/>
            <person name="Bloem J."/>
            <person name="Labutti K."/>
            <person name="Salamov A."/>
            <person name="Andreopoulos B."/>
            <person name="Baker S."/>
            <person name="Barry K."/>
            <person name="Bills G."/>
            <person name="Bluhm B."/>
            <person name="Cannon C."/>
            <person name="Castanera R."/>
            <person name="Culley D."/>
            <person name="Daum C."/>
            <person name="Ezra D."/>
            <person name="Gonzalez J."/>
            <person name="Henrissat B."/>
            <person name="Kuo A."/>
            <person name="Liang C."/>
            <person name="Lipzen A."/>
            <person name="Lutzoni F."/>
            <person name="Magnuson J."/>
            <person name="Mondo S."/>
            <person name="Nolan M."/>
            <person name="Ohm R."/>
            <person name="Pangilinan J."/>
            <person name="Park H.-J."/>
            <person name="Ramirez L."/>
            <person name="Alfaro M."/>
            <person name="Sun H."/>
            <person name="Tritt A."/>
            <person name="Yoshinaga Y."/>
            <person name="Zwiers L.-H."/>
            <person name="Turgeon B."/>
            <person name="Goodwin S."/>
            <person name="Spatafora J."/>
            <person name="Crous P."/>
            <person name="Grigoriev I."/>
        </authorList>
    </citation>
    <scope>NUCLEOTIDE SEQUENCE</scope>
    <source>
        <strain evidence="1">CBS 207.26</strain>
    </source>
</reference>
<proteinExistence type="predicted"/>
<dbReference type="AlphaFoldDB" id="A0A6A6D7Z1"/>
<dbReference type="Proteomes" id="UP000800200">
    <property type="component" value="Unassembled WGS sequence"/>
</dbReference>
<gene>
    <name evidence="1" type="ORF">K469DRAFT_684429</name>
</gene>
<name>A0A6A6D7Z1_9PEZI</name>
<evidence type="ECO:0000313" key="1">
    <source>
        <dbReference type="EMBL" id="KAF2175165.1"/>
    </source>
</evidence>